<dbReference type="PANTHER" id="PTHR46652">
    <property type="entry name" value="LEUCINE-RICH REPEAT AND IQ DOMAIN-CONTAINING PROTEIN 1-RELATED"/>
    <property type="match status" value="1"/>
</dbReference>
<reference evidence="4 5" key="1">
    <citation type="journal article" date="2015" name="Genome Biol. Evol.">
        <title>Comparative Genomics of a Bacterivorous Green Alga Reveals Evolutionary Causalities and Consequences of Phago-Mixotrophic Mode of Nutrition.</title>
        <authorList>
            <person name="Burns J.A."/>
            <person name="Paasch A."/>
            <person name="Narechania A."/>
            <person name="Kim E."/>
        </authorList>
    </citation>
    <scope>NUCLEOTIDE SEQUENCE [LARGE SCALE GENOMIC DNA]</scope>
    <source>
        <strain evidence="4 5">PLY_AMNH</strain>
    </source>
</reference>
<keyword evidence="3" id="KW-0677">Repeat</keyword>
<dbReference type="InterPro" id="IPR001611">
    <property type="entry name" value="Leu-rich_rpt"/>
</dbReference>
<dbReference type="SMART" id="SM00369">
    <property type="entry name" value="LRR_TYP"/>
    <property type="match status" value="9"/>
</dbReference>
<dbReference type="SUPFAM" id="SSF52058">
    <property type="entry name" value="L domain-like"/>
    <property type="match status" value="2"/>
</dbReference>
<dbReference type="Pfam" id="PF14580">
    <property type="entry name" value="LRR_9"/>
    <property type="match status" value="3"/>
</dbReference>
<comment type="subcellular location">
    <subcellularLocation>
        <location evidence="1">Cytoplasm</location>
        <location evidence="1">Cytoskeleton</location>
        <location evidence="1">Cilium axoneme</location>
    </subcellularLocation>
</comment>
<organism evidence="4 5">
    <name type="scientific">Cymbomonas tetramitiformis</name>
    <dbReference type="NCBI Taxonomy" id="36881"/>
    <lineage>
        <taxon>Eukaryota</taxon>
        <taxon>Viridiplantae</taxon>
        <taxon>Chlorophyta</taxon>
        <taxon>Pyramimonadophyceae</taxon>
        <taxon>Pyramimonadales</taxon>
        <taxon>Pyramimonadaceae</taxon>
        <taxon>Cymbomonas</taxon>
    </lineage>
</organism>
<proteinExistence type="predicted"/>
<dbReference type="SMART" id="SM00365">
    <property type="entry name" value="LRR_SD22"/>
    <property type="match status" value="15"/>
</dbReference>
<dbReference type="PROSITE" id="PS51450">
    <property type="entry name" value="LRR"/>
    <property type="match status" value="13"/>
</dbReference>
<evidence type="ECO:0000256" key="3">
    <source>
        <dbReference type="ARBA" id="ARBA00022737"/>
    </source>
</evidence>
<keyword evidence="5" id="KW-1185">Reference proteome</keyword>
<accession>A0AAE0FLE0</accession>
<dbReference type="Gene3D" id="3.80.10.10">
    <property type="entry name" value="Ribonuclease Inhibitor"/>
    <property type="match status" value="7"/>
</dbReference>
<keyword evidence="2" id="KW-0433">Leucine-rich repeat</keyword>
<name>A0AAE0FLE0_9CHLO</name>
<dbReference type="Gene3D" id="3.90.228.10">
    <property type="match status" value="1"/>
</dbReference>
<evidence type="ECO:0000313" key="4">
    <source>
        <dbReference type="EMBL" id="KAK3261854.1"/>
    </source>
</evidence>
<protein>
    <recommendedName>
        <fullName evidence="6">Protein phosphatase 1 regulatory subunit 7</fullName>
    </recommendedName>
</protein>
<evidence type="ECO:0000313" key="5">
    <source>
        <dbReference type="Proteomes" id="UP001190700"/>
    </source>
</evidence>
<comment type="caution">
    <text evidence="4">The sequence shown here is derived from an EMBL/GenBank/DDBJ whole genome shotgun (WGS) entry which is preliminary data.</text>
</comment>
<dbReference type="InterPro" id="IPR050836">
    <property type="entry name" value="SDS22/Internalin_LRR"/>
</dbReference>
<sequence length="1263" mass="144421">MSSSDKQRDDLRQLSQQEYAALQELCENNGISEDQLIHRADEVSTLEMFLYNFPKMCCLHFFPNITTICIMQQSLTEIQTLESCVNLENVWLNENAIHRISGLDKCVNIKNLYLYSNKIRRIENLDKLTKLERLWLCDNNIPRIEGIDTLTNLTEINLSRNKIERIGEVFKSCPRITSINLSDNGIGSFKEVCYLARLQHLSELCLTDPHWGENPISSLCNYQTYVLFNIQQLTTLDTLVLPDETKQLAEATYMKKKMYYNMRIKTLRRNTTNALRRAQEGKQSKVGQANLMLNTLIRQQKDIEREIEEIKYYKRDDQSSELLGPLEAKFEVLKGVVERKSKEVADTETFFDDCKKKVYEMTDQYVRRLMVELETGGNIRMEDGRPTDLWYKSCVDLLHSRFFKEDFTQYNVSGLRVTRVTRIHNRFLRNRFEEHLENMVDIGDPSYKRSLEYLFFGENPLMPGELQRATEDGFRHPHEYAALTGEGAVCLSNSVSLSDLPRLQKRVEQMAGTKSGVKSHKAWSSGQVLVTKVFLGKSVQEMNVVAARRAMKETSVELASTTGPKGEPMKILPEMYAEHNSVFRIKASDPKQRLWFVFDHALVLPEYLVEYEYDVKAPVVNCLPASMVTTQNYEARAAEELEKLDFDIRQMARPVVPFLIFATDNVSEAEKKATVEDEGTGAGTVAKHVGSEEDGYLNAINMPPTVPTRMKVFIMTEELILKHTQVSCLSQVTYLNLHGNNIRRLEALGSLVNLRVLVASFNEIVKVEGIAELKRLERLELGFNLIKRIEGMRGLSALTALELNNNLIYRLEDINVLKKYTPNLTTLNLRNNAICDNKTYRGLVLRRLSMLSMLDGCPVSEQDHALALENSSTLTVQLICDNAFSQRRTMWSLAAAQGQSGEKVEAGDDDAWWESVEEVVLEHQRVRRLQNLERLTKMRRASFSDNELTRIEGLECCTSLEELSLEDNRIVQVEGLSTLTSLKLLDLGKNKISRVENLENLTWLTQLSVEDNEIECLAGLTQLSCLMELYIGNNRIAEMREVQQLKDLPKLIILDLLGNPLCQCQDYRLYVVYHLRKLKVLDGMGIEATEQAAAKSKYAGKLTLDFLEERVGHRFFEHLRELDLSGFRIRDLGKVFQSEDFICLRELNLDNNHISDLSGLCFLTNLVALRCNHNRVEGLPIFDEGFALQAAHDKAASGGDDAAAFMGKLPCFDMLEVLQLGHNQITALPSLQLYRLRNSLRILFLQDNEIQKVEGIDMLVNLQ</sequence>
<evidence type="ECO:0000256" key="2">
    <source>
        <dbReference type="ARBA" id="ARBA00022614"/>
    </source>
</evidence>
<dbReference type="Proteomes" id="UP001190700">
    <property type="component" value="Unassembled WGS sequence"/>
</dbReference>
<evidence type="ECO:0008006" key="6">
    <source>
        <dbReference type="Google" id="ProtNLM"/>
    </source>
</evidence>
<dbReference type="GO" id="GO:0005930">
    <property type="term" value="C:axoneme"/>
    <property type="evidence" value="ECO:0007669"/>
    <property type="project" value="UniProtKB-SubCell"/>
</dbReference>
<evidence type="ECO:0000256" key="1">
    <source>
        <dbReference type="ARBA" id="ARBA00004430"/>
    </source>
</evidence>
<gene>
    <name evidence="4" type="ORF">CYMTET_29259</name>
</gene>
<dbReference type="InterPro" id="IPR003591">
    <property type="entry name" value="Leu-rich_rpt_typical-subtyp"/>
</dbReference>
<dbReference type="EMBL" id="LGRX02016608">
    <property type="protein sequence ID" value="KAK3261854.1"/>
    <property type="molecule type" value="Genomic_DNA"/>
</dbReference>
<dbReference type="InterPro" id="IPR032675">
    <property type="entry name" value="LRR_dom_sf"/>
</dbReference>
<dbReference type="AlphaFoldDB" id="A0AAE0FLE0"/>
<dbReference type="PANTHER" id="PTHR46652:SF3">
    <property type="entry name" value="LEUCINE-RICH REPEAT-CONTAINING PROTEIN 9"/>
    <property type="match status" value="1"/>
</dbReference>